<dbReference type="Proteomes" id="UP000054624">
    <property type="component" value="Unassembled WGS sequence"/>
</dbReference>
<proteinExistence type="predicted"/>
<dbReference type="EMBL" id="FCOI02000005">
    <property type="protein sequence ID" value="SAK54227.1"/>
    <property type="molecule type" value="Genomic_DNA"/>
</dbReference>
<dbReference type="STRING" id="1777137.AWB76_01940"/>
<dbReference type="InterPro" id="IPR025421">
    <property type="entry name" value="DUF4148"/>
</dbReference>
<reference evidence="3" key="1">
    <citation type="submission" date="2016-01" db="EMBL/GenBank/DDBJ databases">
        <authorList>
            <person name="Peeters Charlotte."/>
        </authorList>
    </citation>
    <scope>NUCLEOTIDE SEQUENCE [LARGE SCALE GENOMIC DNA]</scope>
</reference>
<keyword evidence="3" id="KW-1185">Reference proteome</keyword>
<evidence type="ECO:0000313" key="2">
    <source>
        <dbReference type="EMBL" id="SAK54227.1"/>
    </source>
</evidence>
<organism evidence="2 3">
    <name type="scientific">Caballeronia temeraria</name>
    <dbReference type="NCBI Taxonomy" id="1777137"/>
    <lineage>
        <taxon>Bacteria</taxon>
        <taxon>Pseudomonadati</taxon>
        <taxon>Pseudomonadota</taxon>
        <taxon>Betaproteobacteria</taxon>
        <taxon>Burkholderiales</taxon>
        <taxon>Burkholderiaceae</taxon>
        <taxon>Caballeronia</taxon>
    </lineage>
</organism>
<sequence length="81" mass="8981">MTSIPRIIIGALTLCCAASALAQPQPGDPNAPKTRAQVRQEFLLWRSVGYDPNDWLNYPENAMRASRIIAQRQARGDTTVQ</sequence>
<evidence type="ECO:0008006" key="4">
    <source>
        <dbReference type="Google" id="ProtNLM"/>
    </source>
</evidence>
<feature type="signal peptide" evidence="1">
    <location>
        <begin position="1"/>
        <end position="22"/>
    </location>
</feature>
<name>A0A158AAX2_9BURK</name>
<evidence type="ECO:0000256" key="1">
    <source>
        <dbReference type="SAM" id="SignalP"/>
    </source>
</evidence>
<dbReference type="Pfam" id="PF13663">
    <property type="entry name" value="DUF4148"/>
    <property type="match status" value="1"/>
</dbReference>
<accession>A0A158AAX2</accession>
<feature type="chain" id="PRO_5007620309" description="DUF4148 domain-containing protein" evidence="1">
    <location>
        <begin position="23"/>
        <end position="81"/>
    </location>
</feature>
<dbReference type="RefSeq" id="WP_061159901.1">
    <property type="nucleotide sequence ID" value="NZ_FCOI02000005.1"/>
</dbReference>
<keyword evidence="1" id="KW-0732">Signal</keyword>
<protein>
    <recommendedName>
        <fullName evidence="4">DUF4148 domain-containing protein</fullName>
    </recommendedName>
</protein>
<gene>
    <name evidence="2" type="ORF">AWB76_01940</name>
</gene>
<evidence type="ECO:0000313" key="3">
    <source>
        <dbReference type="Proteomes" id="UP000054624"/>
    </source>
</evidence>
<dbReference type="AlphaFoldDB" id="A0A158AAX2"/>
<dbReference type="OrthoDB" id="9132791at2"/>